<dbReference type="AlphaFoldDB" id="A0A1T4QM93"/>
<dbReference type="EC" id="3.1.21.3" evidence="3"/>
<organism evidence="12 13">
    <name type="scientific">Treponema berlinense</name>
    <dbReference type="NCBI Taxonomy" id="225004"/>
    <lineage>
        <taxon>Bacteria</taxon>
        <taxon>Pseudomonadati</taxon>
        <taxon>Spirochaetota</taxon>
        <taxon>Spirochaetia</taxon>
        <taxon>Spirochaetales</taxon>
        <taxon>Treponemataceae</taxon>
        <taxon>Treponema</taxon>
    </lineage>
</organism>
<accession>A0A1T4QM93</accession>
<keyword evidence="13" id="KW-1185">Reference proteome</keyword>
<gene>
    <name evidence="12" type="ORF">SAMN02745152_02034</name>
</gene>
<dbReference type="OrthoDB" id="9758243at2"/>
<keyword evidence="5" id="KW-0547">Nucleotide-binding</keyword>
<evidence type="ECO:0000256" key="1">
    <source>
        <dbReference type="ARBA" id="ARBA00000851"/>
    </source>
</evidence>
<comment type="similarity">
    <text evidence="2">Belongs to the HsdR family.</text>
</comment>
<dbReference type="GO" id="GO:0009035">
    <property type="term" value="F:type I site-specific deoxyribonuclease activity"/>
    <property type="evidence" value="ECO:0007669"/>
    <property type="project" value="UniProtKB-EC"/>
</dbReference>
<evidence type="ECO:0000256" key="6">
    <source>
        <dbReference type="ARBA" id="ARBA00022747"/>
    </source>
</evidence>
<dbReference type="EMBL" id="FUXC01000015">
    <property type="protein sequence ID" value="SKA04890.1"/>
    <property type="molecule type" value="Genomic_DNA"/>
</dbReference>
<keyword evidence="10" id="KW-0238">DNA-binding</keyword>
<dbReference type="CDD" id="cd22332">
    <property type="entry name" value="HsdR_N"/>
    <property type="match status" value="1"/>
</dbReference>
<comment type="catalytic activity">
    <reaction evidence="1">
        <text>Endonucleolytic cleavage of DNA to give random double-stranded fragments with terminal 5'-phosphates, ATP is simultaneously hydrolyzed.</text>
        <dbReference type="EC" id="3.1.21.3"/>
    </reaction>
</comment>
<dbReference type="GO" id="GO:0009307">
    <property type="term" value="P:DNA restriction-modification system"/>
    <property type="evidence" value="ECO:0007669"/>
    <property type="project" value="UniProtKB-KW"/>
</dbReference>
<dbReference type="Pfam" id="PF04313">
    <property type="entry name" value="HSDR_N"/>
    <property type="match status" value="1"/>
</dbReference>
<dbReference type="STRING" id="225004.SAMN02745152_02034"/>
<proteinExistence type="inferred from homology"/>
<sequence length="271" mass="31934">MTKSAHPERETQNRIVTFFQKELGYKYLGNLSEDQNYNIRWGDWKKFLYDSGFSVDFVDAIQTKFYQILSDFSQSPYHTNKEVYRILKYGLKLAEHPGESPKTVYFINWEEPEKNNFYIAEEVTVNGNVEKRPYIVLYINGIAVAVMELKKSTVSVADGIRQNVTNQREQFIQRFFSTVQICAAANDSEGLRYGTSGTTEKYYLEWKEDNFTDQLQDKDDLDKEIETACSKHLNLLEKQCYRIFQKERLLDIIHNFIIYDSGIKKVCRYNQ</sequence>
<reference evidence="12 13" key="1">
    <citation type="submission" date="2017-02" db="EMBL/GenBank/DDBJ databases">
        <authorList>
            <person name="Peterson S.W."/>
        </authorList>
    </citation>
    <scope>NUCLEOTIDE SEQUENCE [LARGE SCALE GENOMIC DNA]</scope>
    <source>
        <strain evidence="12 13">ATCC BAA-909</strain>
    </source>
</reference>
<name>A0A1T4QM93_9SPIR</name>
<evidence type="ECO:0000256" key="2">
    <source>
        <dbReference type="ARBA" id="ARBA00008598"/>
    </source>
</evidence>
<dbReference type="InterPro" id="IPR051268">
    <property type="entry name" value="Type-I_R_enzyme_R_subunit"/>
</dbReference>
<dbReference type="GO" id="GO:0005524">
    <property type="term" value="F:ATP binding"/>
    <property type="evidence" value="ECO:0007669"/>
    <property type="project" value="UniProtKB-KW"/>
</dbReference>
<evidence type="ECO:0000256" key="5">
    <source>
        <dbReference type="ARBA" id="ARBA00022741"/>
    </source>
</evidence>
<feature type="domain" description="Restriction endonuclease type I HsdR N-terminal" evidence="11">
    <location>
        <begin position="8"/>
        <end position="198"/>
    </location>
</feature>
<evidence type="ECO:0000259" key="11">
    <source>
        <dbReference type="Pfam" id="PF04313"/>
    </source>
</evidence>
<dbReference type="PANTHER" id="PTHR30195:SF15">
    <property type="entry name" value="TYPE I RESTRICTION ENZYME HINDI ENDONUCLEASE SUBUNIT"/>
    <property type="match status" value="1"/>
</dbReference>
<keyword evidence="6" id="KW-0680">Restriction system</keyword>
<evidence type="ECO:0000256" key="10">
    <source>
        <dbReference type="ARBA" id="ARBA00023125"/>
    </source>
</evidence>
<dbReference type="GeneID" id="303368254"/>
<dbReference type="Proteomes" id="UP000190395">
    <property type="component" value="Unassembled WGS sequence"/>
</dbReference>
<keyword evidence="8" id="KW-0378">Hydrolase</keyword>
<protein>
    <recommendedName>
        <fullName evidence="3">type I site-specific deoxyribonuclease</fullName>
        <ecNumber evidence="3">3.1.21.3</ecNumber>
    </recommendedName>
</protein>
<evidence type="ECO:0000256" key="4">
    <source>
        <dbReference type="ARBA" id="ARBA00022722"/>
    </source>
</evidence>
<evidence type="ECO:0000256" key="3">
    <source>
        <dbReference type="ARBA" id="ARBA00012654"/>
    </source>
</evidence>
<evidence type="ECO:0000256" key="7">
    <source>
        <dbReference type="ARBA" id="ARBA00022759"/>
    </source>
</evidence>
<keyword evidence="7" id="KW-0255">Endonuclease</keyword>
<dbReference type="RefSeq" id="WP_078931776.1">
    <property type="nucleotide sequence ID" value="NZ_FUXC01000015.1"/>
</dbReference>
<dbReference type="PANTHER" id="PTHR30195">
    <property type="entry name" value="TYPE I SITE-SPECIFIC DEOXYRIBONUCLEASE PROTEIN SUBUNIT M AND R"/>
    <property type="match status" value="1"/>
</dbReference>
<dbReference type="InterPro" id="IPR007409">
    <property type="entry name" value="Restrct_endonuc_type1_HsdR_N"/>
</dbReference>
<dbReference type="Gene3D" id="3.90.1570.50">
    <property type="match status" value="1"/>
</dbReference>
<evidence type="ECO:0000256" key="8">
    <source>
        <dbReference type="ARBA" id="ARBA00022801"/>
    </source>
</evidence>
<evidence type="ECO:0000313" key="12">
    <source>
        <dbReference type="EMBL" id="SKA04890.1"/>
    </source>
</evidence>
<keyword evidence="9" id="KW-0067">ATP-binding</keyword>
<keyword evidence="4" id="KW-0540">Nuclease</keyword>
<evidence type="ECO:0000313" key="13">
    <source>
        <dbReference type="Proteomes" id="UP000190395"/>
    </source>
</evidence>
<dbReference type="GO" id="GO:0003677">
    <property type="term" value="F:DNA binding"/>
    <property type="evidence" value="ECO:0007669"/>
    <property type="project" value="UniProtKB-KW"/>
</dbReference>
<evidence type="ECO:0000256" key="9">
    <source>
        <dbReference type="ARBA" id="ARBA00022840"/>
    </source>
</evidence>